<name>A0AAV2NCV7_9HYME</name>
<evidence type="ECO:0000313" key="3">
    <source>
        <dbReference type="Proteomes" id="UP001497644"/>
    </source>
</evidence>
<reference evidence="2" key="1">
    <citation type="submission" date="2024-04" db="EMBL/GenBank/DDBJ databases">
        <authorList>
            <consortium name="Molecular Ecology Group"/>
        </authorList>
    </citation>
    <scope>NUCLEOTIDE SEQUENCE</scope>
</reference>
<feature type="compositionally biased region" description="Acidic residues" evidence="1">
    <location>
        <begin position="30"/>
        <end position="45"/>
    </location>
</feature>
<accession>A0AAV2NCV7</accession>
<proteinExistence type="predicted"/>
<protein>
    <submittedName>
        <fullName evidence="2">Uncharacterized protein</fullName>
    </submittedName>
</protein>
<dbReference type="EMBL" id="OZ034836">
    <property type="protein sequence ID" value="CAL1677991.1"/>
    <property type="molecule type" value="Genomic_DNA"/>
</dbReference>
<dbReference type="Proteomes" id="UP001497644">
    <property type="component" value="Chromosome 13"/>
</dbReference>
<keyword evidence="3" id="KW-1185">Reference proteome</keyword>
<feature type="region of interest" description="Disordered" evidence="1">
    <location>
        <begin position="27"/>
        <end position="54"/>
    </location>
</feature>
<dbReference type="AlphaFoldDB" id="A0AAV2NCV7"/>
<evidence type="ECO:0000256" key="1">
    <source>
        <dbReference type="SAM" id="MobiDB-lite"/>
    </source>
</evidence>
<gene>
    <name evidence="2" type="ORF">LPLAT_LOCUS3914</name>
</gene>
<sequence length="87" mass="10243">MNRRSPRRAKRVESVMDISYEIVRRLRYGDDDDDDDNDDDDDDENEKGIPGIRSYAPKDRRHVVVFLLKRPTDRSFSAAQCARSWLV</sequence>
<organism evidence="2 3">
    <name type="scientific">Lasius platythorax</name>
    <dbReference type="NCBI Taxonomy" id="488582"/>
    <lineage>
        <taxon>Eukaryota</taxon>
        <taxon>Metazoa</taxon>
        <taxon>Ecdysozoa</taxon>
        <taxon>Arthropoda</taxon>
        <taxon>Hexapoda</taxon>
        <taxon>Insecta</taxon>
        <taxon>Pterygota</taxon>
        <taxon>Neoptera</taxon>
        <taxon>Endopterygota</taxon>
        <taxon>Hymenoptera</taxon>
        <taxon>Apocrita</taxon>
        <taxon>Aculeata</taxon>
        <taxon>Formicoidea</taxon>
        <taxon>Formicidae</taxon>
        <taxon>Formicinae</taxon>
        <taxon>Lasius</taxon>
        <taxon>Lasius</taxon>
    </lineage>
</organism>
<evidence type="ECO:0000313" key="2">
    <source>
        <dbReference type="EMBL" id="CAL1677991.1"/>
    </source>
</evidence>